<organism evidence="1 2">
    <name type="scientific">Haemaphysalis longicornis</name>
    <name type="common">Bush tick</name>
    <dbReference type="NCBI Taxonomy" id="44386"/>
    <lineage>
        <taxon>Eukaryota</taxon>
        <taxon>Metazoa</taxon>
        <taxon>Ecdysozoa</taxon>
        <taxon>Arthropoda</taxon>
        <taxon>Chelicerata</taxon>
        <taxon>Arachnida</taxon>
        <taxon>Acari</taxon>
        <taxon>Parasitiformes</taxon>
        <taxon>Ixodida</taxon>
        <taxon>Ixodoidea</taxon>
        <taxon>Ixodidae</taxon>
        <taxon>Haemaphysalinae</taxon>
        <taxon>Haemaphysalis</taxon>
    </lineage>
</organism>
<dbReference type="OrthoDB" id="10479806at2759"/>
<protein>
    <submittedName>
        <fullName evidence="1">Uncharacterized protein</fullName>
    </submittedName>
</protein>
<keyword evidence="2" id="KW-1185">Reference proteome</keyword>
<reference evidence="1 2" key="1">
    <citation type="journal article" date="2020" name="Cell">
        <title>Large-Scale Comparative Analyses of Tick Genomes Elucidate Their Genetic Diversity and Vector Capacities.</title>
        <authorList>
            <consortium name="Tick Genome and Microbiome Consortium (TIGMIC)"/>
            <person name="Jia N."/>
            <person name="Wang J."/>
            <person name="Shi W."/>
            <person name="Du L."/>
            <person name="Sun Y."/>
            <person name="Zhan W."/>
            <person name="Jiang J.F."/>
            <person name="Wang Q."/>
            <person name="Zhang B."/>
            <person name="Ji P."/>
            <person name="Bell-Sakyi L."/>
            <person name="Cui X.M."/>
            <person name="Yuan T.T."/>
            <person name="Jiang B.G."/>
            <person name="Yang W.F."/>
            <person name="Lam T.T."/>
            <person name="Chang Q.C."/>
            <person name="Ding S.J."/>
            <person name="Wang X.J."/>
            <person name="Zhu J.G."/>
            <person name="Ruan X.D."/>
            <person name="Zhao L."/>
            <person name="Wei J.T."/>
            <person name="Ye R.Z."/>
            <person name="Que T.C."/>
            <person name="Du C.H."/>
            <person name="Zhou Y.H."/>
            <person name="Cheng J.X."/>
            <person name="Dai P.F."/>
            <person name="Guo W.B."/>
            <person name="Han X.H."/>
            <person name="Huang E.J."/>
            <person name="Li L.F."/>
            <person name="Wei W."/>
            <person name="Gao Y.C."/>
            <person name="Liu J.Z."/>
            <person name="Shao H.Z."/>
            <person name="Wang X."/>
            <person name="Wang C.C."/>
            <person name="Yang T.C."/>
            <person name="Huo Q.B."/>
            <person name="Li W."/>
            <person name="Chen H.Y."/>
            <person name="Chen S.E."/>
            <person name="Zhou L.G."/>
            <person name="Ni X.B."/>
            <person name="Tian J.H."/>
            <person name="Sheng Y."/>
            <person name="Liu T."/>
            <person name="Pan Y.S."/>
            <person name="Xia L.Y."/>
            <person name="Li J."/>
            <person name="Zhao F."/>
            <person name="Cao W.C."/>
        </authorList>
    </citation>
    <scope>NUCLEOTIDE SEQUENCE [LARGE SCALE GENOMIC DNA]</scope>
    <source>
        <strain evidence="1">HaeL-2018</strain>
    </source>
</reference>
<dbReference type="AlphaFoldDB" id="A0A9J6FSG6"/>
<dbReference type="Proteomes" id="UP000821853">
    <property type="component" value="Unassembled WGS sequence"/>
</dbReference>
<sequence length="68" mass="7723">MLNWKKTEEKRLYTMIRRVFKVALGIPINASTDLLLKLGVHNTLSEIAEAQHTAQVVRLSGIEQAETF</sequence>
<proteinExistence type="predicted"/>
<name>A0A9J6FSG6_HAELO</name>
<evidence type="ECO:0000313" key="2">
    <source>
        <dbReference type="Proteomes" id="UP000821853"/>
    </source>
</evidence>
<evidence type="ECO:0000313" key="1">
    <source>
        <dbReference type="EMBL" id="KAH9365201.1"/>
    </source>
</evidence>
<comment type="caution">
    <text evidence="1">The sequence shown here is derived from an EMBL/GenBank/DDBJ whole genome shotgun (WGS) entry which is preliminary data.</text>
</comment>
<gene>
    <name evidence="1" type="ORF">HPB48_022710</name>
</gene>
<dbReference type="VEuPathDB" id="VectorBase:HLOH_043020"/>
<accession>A0A9J6FSG6</accession>
<dbReference type="EMBL" id="JABSTR010000003">
    <property type="protein sequence ID" value="KAH9365201.1"/>
    <property type="molecule type" value="Genomic_DNA"/>
</dbReference>